<comment type="caution">
    <text evidence="2">The sequence shown here is derived from an EMBL/GenBank/DDBJ whole genome shotgun (WGS) entry which is preliminary data.</text>
</comment>
<feature type="transmembrane region" description="Helical" evidence="1">
    <location>
        <begin position="137"/>
        <end position="156"/>
    </location>
</feature>
<evidence type="ECO:0000313" key="2">
    <source>
        <dbReference type="EMBL" id="KAF7839101.1"/>
    </source>
</evidence>
<reference evidence="2" key="1">
    <citation type="submission" date="2020-09" db="EMBL/GenBank/DDBJ databases">
        <title>Genome-Enabled Discovery of Anthraquinone Biosynthesis in Senna tora.</title>
        <authorList>
            <person name="Kang S.-H."/>
            <person name="Pandey R.P."/>
            <person name="Lee C.-M."/>
            <person name="Sim J.-S."/>
            <person name="Jeong J.-T."/>
            <person name="Choi B.-S."/>
            <person name="Jung M."/>
            <person name="Ginzburg D."/>
            <person name="Zhao K."/>
            <person name="Won S.Y."/>
            <person name="Oh T.-J."/>
            <person name="Yu Y."/>
            <person name="Kim N.-H."/>
            <person name="Lee O.R."/>
            <person name="Lee T.-H."/>
            <person name="Bashyal P."/>
            <person name="Kim T.-S."/>
            <person name="Lee W.-H."/>
            <person name="Kawkins C."/>
            <person name="Kim C.-K."/>
            <person name="Kim J.S."/>
            <person name="Ahn B.O."/>
            <person name="Rhee S.Y."/>
            <person name="Sohng J.K."/>
        </authorList>
    </citation>
    <scope>NUCLEOTIDE SEQUENCE</scope>
    <source>
        <tissue evidence="2">Leaf</tissue>
    </source>
</reference>
<keyword evidence="1" id="KW-0472">Membrane</keyword>
<keyword evidence="3" id="KW-1185">Reference proteome</keyword>
<evidence type="ECO:0000256" key="1">
    <source>
        <dbReference type="SAM" id="Phobius"/>
    </source>
</evidence>
<gene>
    <name evidence="2" type="ORF">G2W53_007583</name>
</gene>
<organism evidence="2 3">
    <name type="scientific">Senna tora</name>
    <dbReference type="NCBI Taxonomy" id="362788"/>
    <lineage>
        <taxon>Eukaryota</taxon>
        <taxon>Viridiplantae</taxon>
        <taxon>Streptophyta</taxon>
        <taxon>Embryophyta</taxon>
        <taxon>Tracheophyta</taxon>
        <taxon>Spermatophyta</taxon>
        <taxon>Magnoliopsida</taxon>
        <taxon>eudicotyledons</taxon>
        <taxon>Gunneridae</taxon>
        <taxon>Pentapetalae</taxon>
        <taxon>rosids</taxon>
        <taxon>fabids</taxon>
        <taxon>Fabales</taxon>
        <taxon>Fabaceae</taxon>
        <taxon>Caesalpinioideae</taxon>
        <taxon>Cassia clade</taxon>
        <taxon>Senna</taxon>
    </lineage>
</organism>
<accession>A0A835CF32</accession>
<proteinExistence type="predicted"/>
<keyword evidence="1" id="KW-0812">Transmembrane</keyword>
<dbReference type="AlphaFoldDB" id="A0A835CF32"/>
<dbReference type="OrthoDB" id="1695393at2759"/>
<dbReference type="Proteomes" id="UP000634136">
    <property type="component" value="Unassembled WGS sequence"/>
</dbReference>
<dbReference type="EMBL" id="JAAIUW010000003">
    <property type="protein sequence ID" value="KAF7839101.1"/>
    <property type="molecule type" value="Genomic_DNA"/>
</dbReference>
<keyword evidence="1" id="KW-1133">Transmembrane helix</keyword>
<evidence type="ECO:0000313" key="3">
    <source>
        <dbReference type="Proteomes" id="UP000634136"/>
    </source>
</evidence>
<name>A0A835CF32_9FABA</name>
<sequence>MNMKINIAKLHKVNVPYIDTKFTTTQALSVLVILGFDQNLKVKYGSKGVFGGYVNIVKVIKVLAMDTDVPAPKFTKHNLVIDFLDEMKLNKFGLIKILAYIKILLEWEDHCLVFEKGLDSSLACLKALTKFIFEMRLTLVALSALISIGFFIPTMIENDSLLGYGLVEKVIFSIARSKSFPFDPGERGIVIDLKKRSSPIGVNVNNKPAVAVWTDDGWDIKYTILSPL</sequence>
<protein>
    <submittedName>
        <fullName evidence="2">K(+) efflux antiporter 3, chloroplastic</fullName>
    </submittedName>
</protein>